<evidence type="ECO:0000313" key="19">
    <source>
        <dbReference type="EMBL" id="WKA11837.1"/>
    </source>
</evidence>
<comment type="catalytic activity">
    <reaction evidence="13">
        <text>L-threonyl-[protein] + ATP = O-phospho-L-threonyl-[protein] + ADP + H(+)</text>
        <dbReference type="Rhea" id="RHEA:46608"/>
        <dbReference type="Rhea" id="RHEA-COMP:11060"/>
        <dbReference type="Rhea" id="RHEA-COMP:11605"/>
        <dbReference type="ChEBI" id="CHEBI:15378"/>
        <dbReference type="ChEBI" id="CHEBI:30013"/>
        <dbReference type="ChEBI" id="CHEBI:30616"/>
        <dbReference type="ChEBI" id="CHEBI:61977"/>
        <dbReference type="ChEBI" id="CHEBI:456216"/>
    </reaction>
</comment>
<evidence type="ECO:0000256" key="14">
    <source>
        <dbReference type="PROSITE-ProRule" id="PRU00076"/>
    </source>
</evidence>
<dbReference type="PROSITE" id="PS00010">
    <property type="entry name" value="ASX_HYDROXYL"/>
    <property type="match status" value="1"/>
</dbReference>
<dbReference type="InterPro" id="IPR045274">
    <property type="entry name" value="WAK-like"/>
</dbReference>
<evidence type="ECO:0000256" key="4">
    <source>
        <dbReference type="ARBA" id="ARBA00022679"/>
    </source>
</evidence>
<comment type="caution">
    <text evidence="14">Lacks conserved residue(s) required for the propagation of feature annotation.</text>
</comment>
<evidence type="ECO:0000256" key="3">
    <source>
        <dbReference type="ARBA" id="ARBA00022536"/>
    </source>
</evidence>
<protein>
    <recommendedName>
        <fullName evidence="21">Wall-associated receptor kinase 5</fullName>
    </recommendedName>
</protein>
<feature type="chain" id="PRO_5047195357" description="Wall-associated receptor kinase 5" evidence="16">
    <location>
        <begin position="23"/>
        <end position="736"/>
    </location>
</feature>
<comment type="catalytic activity">
    <reaction evidence="12">
        <text>L-seryl-[protein] + ATP = O-phospho-L-seryl-[protein] + ADP + H(+)</text>
        <dbReference type="Rhea" id="RHEA:17989"/>
        <dbReference type="Rhea" id="RHEA-COMP:9863"/>
        <dbReference type="Rhea" id="RHEA-COMP:11604"/>
        <dbReference type="ChEBI" id="CHEBI:15378"/>
        <dbReference type="ChEBI" id="CHEBI:29999"/>
        <dbReference type="ChEBI" id="CHEBI:30616"/>
        <dbReference type="ChEBI" id="CHEBI:83421"/>
        <dbReference type="ChEBI" id="CHEBI:456216"/>
    </reaction>
</comment>
<keyword evidence="9" id="KW-0067">ATP-binding</keyword>
<evidence type="ECO:0000256" key="15">
    <source>
        <dbReference type="SAM" id="Coils"/>
    </source>
</evidence>
<feature type="signal peptide" evidence="16">
    <location>
        <begin position="1"/>
        <end position="22"/>
    </location>
</feature>
<feature type="coiled-coil region" evidence="15">
    <location>
        <begin position="664"/>
        <end position="691"/>
    </location>
</feature>
<dbReference type="InterPro" id="IPR000742">
    <property type="entry name" value="EGF"/>
</dbReference>
<dbReference type="Pfam" id="PF00069">
    <property type="entry name" value="Pkinase"/>
    <property type="match status" value="1"/>
</dbReference>
<keyword evidence="3 14" id="KW-0245">EGF-like domain</keyword>
<name>A0ABY9DXJ0_VITVI</name>
<feature type="disulfide bond" evidence="14">
    <location>
        <begin position="245"/>
        <end position="262"/>
    </location>
</feature>
<evidence type="ECO:0000256" key="10">
    <source>
        <dbReference type="ARBA" id="ARBA00023157"/>
    </source>
</evidence>
<evidence type="ECO:0000256" key="2">
    <source>
        <dbReference type="ARBA" id="ARBA00022527"/>
    </source>
</evidence>
<evidence type="ECO:0000256" key="5">
    <source>
        <dbReference type="ARBA" id="ARBA00022729"/>
    </source>
</evidence>
<dbReference type="PROSITE" id="PS01187">
    <property type="entry name" value="EGF_CA"/>
    <property type="match status" value="1"/>
</dbReference>
<dbReference type="PANTHER" id="PTHR27005">
    <property type="entry name" value="WALL-ASSOCIATED RECEPTOR KINASE-LIKE 21"/>
    <property type="match status" value="1"/>
</dbReference>
<evidence type="ECO:0000259" key="17">
    <source>
        <dbReference type="PROSITE" id="PS50011"/>
    </source>
</evidence>
<dbReference type="Pfam" id="PF13947">
    <property type="entry name" value="GUB_WAK_bind"/>
    <property type="match status" value="1"/>
</dbReference>
<keyword evidence="10 14" id="KW-1015">Disulfide bond</keyword>
<dbReference type="SMART" id="SM00220">
    <property type="entry name" value="S_TKc"/>
    <property type="match status" value="1"/>
</dbReference>
<evidence type="ECO:0000259" key="18">
    <source>
        <dbReference type="PROSITE" id="PS50026"/>
    </source>
</evidence>
<keyword evidence="7" id="KW-0547">Nucleotide-binding</keyword>
<evidence type="ECO:0000256" key="12">
    <source>
        <dbReference type="ARBA" id="ARBA00047558"/>
    </source>
</evidence>
<keyword evidence="11" id="KW-0325">Glycoprotein</keyword>
<dbReference type="InterPro" id="IPR025287">
    <property type="entry name" value="WAK_GUB"/>
</dbReference>
<keyword evidence="5 16" id="KW-0732">Signal</keyword>
<dbReference type="InterPro" id="IPR018097">
    <property type="entry name" value="EGF_Ca-bd_CS"/>
</dbReference>
<dbReference type="Proteomes" id="UP001227230">
    <property type="component" value="Chromosome 18"/>
</dbReference>
<keyword evidence="15" id="KW-0175">Coiled coil</keyword>
<comment type="subcellular location">
    <subcellularLocation>
        <location evidence="1">Membrane</location>
        <topology evidence="1">Single-pass type I membrane protein</topology>
    </subcellularLocation>
</comment>
<dbReference type="InterPro" id="IPR001881">
    <property type="entry name" value="EGF-like_Ca-bd_dom"/>
</dbReference>
<accession>A0ABY9DXJ0</accession>
<feature type="domain" description="EGF-like" evidence="18">
    <location>
        <begin position="234"/>
        <end position="279"/>
    </location>
</feature>
<dbReference type="SUPFAM" id="SSF57184">
    <property type="entry name" value="Growth factor receptor domain"/>
    <property type="match status" value="1"/>
</dbReference>
<keyword evidence="6" id="KW-0677">Repeat</keyword>
<dbReference type="Gene3D" id="2.10.25.10">
    <property type="entry name" value="Laminin"/>
    <property type="match status" value="2"/>
</dbReference>
<sequence length="736" mass="82012">MRMKPWLLLMLLIWPWIEEGISKTPAFSLAESNCSYQCGKVMIPYPFGIGNAECAKDKNFLLKCNNGQPFLLQNIPVLGISLAQGTVTVSLQSASERNKKHTLTDKIFYGGFNLEGSPFMLSNSNKFIVLGCNVTAFITEGKELRSGCITFCNEDGNPDELGSCSGIGCCKTSIPNHLKSLNVSLFNLTFSDTSSFGLHMFLAARGTFNFSETNLSEHLNRTINSQVDLDWVVGEKTCKEAQANCGKNTVCSDSTNGPGYRCFCKPGFSGNPYRPNGCEDIDECSEPNIYQCEGICRNTVGNYSCRCPFGMHGEGKVACRGHHTATVFLGIGLSLGFLLALSGLFRLYLLVHEQNSIKLKRKFFKRNGGLLLEQQISSDKGKLEKIKNFTSEELEKATDHYNDNRILGQGGQGIVYKAMLPDGNLVAVKKSEMMDEGQIEHFVNEVVILSQINHRHVVKLLGCCLETEVPLLVYEYVSNGTLSDHIHAQLEEAPMKWADRFRIAKEVAGAIAYMHSAAAVPIYHRDVKSSNILLDEKYRAKLSDFGISRSVPTGKTHLTTSVQGTFGYLDPEYFQSYQCTAKSDVYSFGVVLVELLTGRRPISMVRSEDDMGLAAHFISSAKENHLLDVLDPQVVLEGEKEELLIVSNLALRCLKLNGRKRPTMKEVALKLENLKNRRKRLLADQQEHQDGDYSIIEPSRRLDVSAVPMKARRLERSDELELDIQELMIKSTFLTC</sequence>
<evidence type="ECO:0000256" key="9">
    <source>
        <dbReference type="ARBA" id="ARBA00022840"/>
    </source>
</evidence>
<dbReference type="SUPFAM" id="SSF56112">
    <property type="entry name" value="Protein kinase-like (PK-like)"/>
    <property type="match status" value="1"/>
</dbReference>
<evidence type="ECO:0000313" key="20">
    <source>
        <dbReference type="Proteomes" id="UP001227230"/>
    </source>
</evidence>
<evidence type="ECO:0000256" key="6">
    <source>
        <dbReference type="ARBA" id="ARBA00022737"/>
    </source>
</evidence>
<feature type="domain" description="EGF-like" evidence="18">
    <location>
        <begin position="280"/>
        <end position="314"/>
    </location>
</feature>
<evidence type="ECO:0000256" key="1">
    <source>
        <dbReference type="ARBA" id="ARBA00004479"/>
    </source>
</evidence>
<dbReference type="PROSITE" id="PS50011">
    <property type="entry name" value="PROTEIN_KINASE_DOM"/>
    <property type="match status" value="1"/>
</dbReference>
<dbReference type="CDD" id="cd14066">
    <property type="entry name" value="STKc_IRAK"/>
    <property type="match status" value="1"/>
</dbReference>
<keyword evidence="4" id="KW-0808">Transferase</keyword>
<dbReference type="SMART" id="SM00179">
    <property type="entry name" value="EGF_CA"/>
    <property type="match status" value="1"/>
</dbReference>
<dbReference type="SMART" id="SM00181">
    <property type="entry name" value="EGF"/>
    <property type="match status" value="2"/>
</dbReference>
<dbReference type="PANTHER" id="PTHR27005:SF521">
    <property type="entry name" value="WALL-ASSOCIATED RECEPTOR KINASE-LIKE 6"/>
    <property type="match status" value="1"/>
</dbReference>
<keyword evidence="20" id="KW-1185">Reference proteome</keyword>
<dbReference type="CDD" id="cd00054">
    <property type="entry name" value="EGF_CA"/>
    <property type="match status" value="1"/>
</dbReference>
<dbReference type="InterPro" id="IPR049883">
    <property type="entry name" value="NOTCH1_EGF-like"/>
</dbReference>
<dbReference type="InterPro" id="IPR009030">
    <property type="entry name" value="Growth_fac_rcpt_cys_sf"/>
</dbReference>
<evidence type="ECO:0008006" key="21">
    <source>
        <dbReference type="Google" id="ProtNLM"/>
    </source>
</evidence>
<evidence type="ECO:0000256" key="16">
    <source>
        <dbReference type="SAM" id="SignalP"/>
    </source>
</evidence>
<evidence type="ECO:0000256" key="13">
    <source>
        <dbReference type="ARBA" id="ARBA00047951"/>
    </source>
</evidence>
<dbReference type="InterPro" id="IPR008271">
    <property type="entry name" value="Ser/Thr_kinase_AS"/>
</dbReference>
<proteinExistence type="predicted"/>
<gene>
    <name evidence="19" type="ORF">VitviT2T_029294</name>
</gene>
<dbReference type="Gene3D" id="1.10.510.10">
    <property type="entry name" value="Transferase(Phosphotransferase) domain 1"/>
    <property type="match status" value="1"/>
</dbReference>
<feature type="domain" description="Protein kinase" evidence="17">
    <location>
        <begin position="401"/>
        <end position="674"/>
    </location>
</feature>
<dbReference type="InterPro" id="IPR000719">
    <property type="entry name" value="Prot_kinase_dom"/>
</dbReference>
<dbReference type="PROSITE" id="PS00108">
    <property type="entry name" value="PROTEIN_KINASE_ST"/>
    <property type="match status" value="1"/>
</dbReference>
<keyword evidence="8" id="KW-0418">Kinase</keyword>
<dbReference type="InterPro" id="IPR000152">
    <property type="entry name" value="EGF-type_Asp/Asn_hydroxyl_site"/>
</dbReference>
<evidence type="ECO:0000256" key="7">
    <source>
        <dbReference type="ARBA" id="ARBA00022741"/>
    </source>
</evidence>
<keyword evidence="2" id="KW-0723">Serine/threonine-protein kinase</keyword>
<dbReference type="PROSITE" id="PS50026">
    <property type="entry name" value="EGF_3"/>
    <property type="match status" value="2"/>
</dbReference>
<dbReference type="InterPro" id="IPR011009">
    <property type="entry name" value="Kinase-like_dom_sf"/>
</dbReference>
<evidence type="ECO:0000256" key="8">
    <source>
        <dbReference type="ARBA" id="ARBA00022777"/>
    </source>
</evidence>
<organism evidence="19 20">
    <name type="scientific">Vitis vinifera</name>
    <name type="common">Grape</name>
    <dbReference type="NCBI Taxonomy" id="29760"/>
    <lineage>
        <taxon>Eukaryota</taxon>
        <taxon>Viridiplantae</taxon>
        <taxon>Streptophyta</taxon>
        <taxon>Embryophyta</taxon>
        <taxon>Tracheophyta</taxon>
        <taxon>Spermatophyta</taxon>
        <taxon>Magnoliopsida</taxon>
        <taxon>eudicotyledons</taxon>
        <taxon>Gunneridae</taxon>
        <taxon>Pentapetalae</taxon>
        <taxon>rosids</taxon>
        <taxon>Vitales</taxon>
        <taxon>Vitaceae</taxon>
        <taxon>Viteae</taxon>
        <taxon>Vitis</taxon>
    </lineage>
</organism>
<reference evidence="19 20" key="1">
    <citation type="journal article" date="2023" name="Hortic Res">
        <title>The complete reference genome for grapevine (Vitis vinifera L.) genetics and breeding.</title>
        <authorList>
            <person name="Shi X."/>
            <person name="Cao S."/>
            <person name="Wang X."/>
            <person name="Huang S."/>
            <person name="Wang Y."/>
            <person name="Liu Z."/>
            <person name="Liu W."/>
            <person name="Leng X."/>
            <person name="Peng Y."/>
            <person name="Wang N."/>
            <person name="Wang Y."/>
            <person name="Ma Z."/>
            <person name="Xu X."/>
            <person name="Zhang F."/>
            <person name="Xue H."/>
            <person name="Zhong H."/>
            <person name="Wang Y."/>
            <person name="Zhang K."/>
            <person name="Velt A."/>
            <person name="Avia K."/>
            <person name="Holtgrawe D."/>
            <person name="Grimplet J."/>
            <person name="Matus J.T."/>
            <person name="Ware D."/>
            <person name="Wu X."/>
            <person name="Wang H."/>
            <person name="Liu C."/>
            <person name="Fang Y."/>
            <person name="Rustenholz C."/>
            <person name="Cheng Z."/>
            <person name="Xiao H."/>
            <person name="Zhou Y."/>
        </authorList>
    </citation>
    <scope>NUCLEOTIDE SEQUENCE [LARGE SCALE GENOMIC DNA]</scope>
    <source>
        <strain evidence="20">cv. Pinot noir / PN40024</strain>
        <tissue evidence="19">Leaf</tissue>
    </source>
</reference>
<dbReference type="EMBL" id="CP126665">
    <property type="protein sequence ID" value="WKA11837.1"/>
    <property type="molecule type" value="Genomic_DNA"/>
</dbReference>
<evidence type="ECO:0000256" key="11">
    <source>
        <dbReference type="ARBA" id="ARBA00023180"/>
    </source>
</evidence>
<dbReference type="Gene3D" id="3.30.200.20">
    <property type="entry name" value="Phosphorylase Kinase, domain 1"/>
    <property type="match status" value="1"/>
</dbReference>
<dbReference type="Pfam" id="PF07645">
    <property type="entry name" value="EGF_CA"/>
    <property type="match status" value="1"/>
</dbReference>